<dbReference type="InterPro" id="IPR026444">
    <property type="entry name" value="Secre_tail"/>
</dbReference>
<name>A0A6S6UDV1_9BACT</name>
<feature type="signal peptide" evidence="1">
    <location>
        <begin position="1"/>
        <end position="22"/>
    </location>
</feature>
<organism evidence="3">
    <name type="scientific">uncultured Aureispira sp</name>
    <dbReference type="NCBI Taxonomy" id="1331704"/>
    <lineage>
        <taxon>Bacteria</taxon>
        <taxon>Pseudomonadati</taxon>
        <taxon>Bacteroidota</taxon>
        <taxon>Saprospiria</taxon>
        <taxon>Saprospirales</taxon>
        <taxon>Saprospiraceae</taxon>
        <taxon>Aureispira</taxon>
        <taxon>environmental samples</taxon>
    </lineage>
</organism>
<evidence type="ECO:0000313" key="3">
    <source>
        <dbReference type="EMBL" id="CAA6830139.1"/>
    </source>
</evidence>
<protein>
    <recommendedName>
        <fullName evidence="2">Secretion system C-terminal sorting domain-containing protein</fullName>
    </recommendedName>
</protein>
<feature type="domain" description="Secretion system C-terminal sorting" evidence="2">
    <location>
        <begin position="405"/>
        <end position="467"/>
    </location>
</feature>
<dbReference type="EMBL" id="CACVAQ010000536">
    <property type="protein sequence ID" value="CAA6830139.1"/>
    <property type="molecule type" value="Genomic_DNA"/>
</dbReference>
<feature type="chain" id="PRO_5027595745" description="Secretion system C-terminal sorting domain-containing protein" evidence="1">
    <location>
        <begin position="23"/>
        <end position="480"/>
    </location>
</feature>
<keyword evidence="1" id="KW-0732">Signal</keyword>
<dbReference type="NCBIfam" id="TIGR04183">
    <property type="entry name" value="Por_Secre_tail"/>
    <property type="match status" value="1"/>
</dbReference>
<gene>
    <name evidence="3" type="ORF">HELGO_WM26561</name>
</gene>
<dbReference type="AlphaFoldDB" id="A0A6S6UDV1"/>
<accession>A0A6S6UDV1</accession>
<proteinExistence type="predicted"/>
<evidence type="ECO:0000256" key="1">
    <source>
        <dbReference type="SAM" id="SignalP"/>
    </source>
</evidence>
<dbReference type="Pfam" id="PF18962">
    <property type="entry name" value="Por_Secre_tail"/>
    <property type="match status" value="1"/>
</dbReference>
<evidence type="ECO:0000259" key="2">
    <source>
        <dbReference type="Pfam" id="PF18962"/>
    </source>
</evidence>
<sequence length="480" mass="51592">MNDRIFTLVAAFILLASSAINASHLSGAEFHFEHVSGNDYIISLALYRDCNGINVPSTVSVQMESLNCAINNNLTFPLTSGPTVVTSIPVAQTTCLGGVIQGYEEYIYSDTVTFPASCTDWHFSYGSCCRNAAVTNLVNPSSAGLLVESTFNSGVVNNAPIYFIDPIFYGSMGANFSVALGGFDPDGDQLVFSLAAPLDDPSAPIPFVAGLSTAQPLEILPGTAVSFSATTGQLNCVLSTAPQIVVFDVLVEEWRNGQKIATHRRSLQILPINLGGGQMLAPPIVNNLSNGSIVDAYTMEYTSAAQPFSFSMLFNDQDMGDVLTYNAAYSTLETVFPNAQVTSTNPNGNLNDLELSIQIPNPSPSLFSIIIEENNYLQQSFSYEIRAANTTNVHSVETKPVAVRIYPNPVAQTTTFEVRNAVYETLELTVFGMTGQLVSTQTTSSNHVLEFNRGDLPAGIYSFQLRGDAVLVNTGLLQLK</sequence>
<reference evidence="3" key="1">
    <citation type="submission" date="2020-01" db="EMBL/GenBank/DDBJ databases">
        <authorList>
            <person name="Meier V. D."/>
            <person name="Meier V D."/>
        </authorList>
    </citation>
    <scope>NUCLEOTIDE SEQUENCE</scope>
    <source>
        <strain evidence="3">HLG_WM_MAG_10</strain>
    </source>
</reference>